<dbReference type="EMBL" id="JANURN010000007">
    <property type="protein sequence ID" value="MDL0082557.1"/>
    <property type="molecule type" value="Genomic_DNA"/>
</dbReference>
<comment type="caution">
    <text evidence="1">The sequence shown here is derived from an EMBL/GenBank/DDBJ whole genome shotgun (WGS) entry which is preliminary data.</text>
</comment>
<keyword evidence="2" id="KW-1185">Reference proteome</keyword>
<proteinExistence type="predicted"/>
<evidence type="ECO:0000313" key="2">
    <source>
        <dbReference type="Proteomes" id="UP001173802"/>
    </source>
</evidence>
<reference evidence="1 2" key="1">
    <citation type="journal article" date="2023" name="Microorganisms">
        <title>Isolation and Genomic Characteristics of Cat-Borne Campylobacter felis sp. nov. and Sheep-Borne Campylobacter ovis sp. nov.</title>
        <authorList>
            <person name="Wang H."/>
            <person name="Li Y."/>
            <person name="Gu Y."/>
            <person name="Zhou G."/>
            <person name="Chen X."/>
            <person name="Zhang X."/>
            <person name="Shao Z."/>
            <person name="Zhang J."/>
            <person name="Zhang M."/>
        </authorList>
    </citation>
    <scope>NUCLEOTIDE SEQUENCE [LARGE SCALE GENOMIC DNA]</scope>
    <source>
        <strain evidence="1 2">XJK30-2</strain>
    </source>
</reference>
<name>A0ACC6FTS7_9HELI</name>
<sequence length="430" mass="46294">MFYKSYPKINLYLHILGKTASSYHLLRSRFVRVVGDLYDEITISQAPKDSVLGNFPCAVEDSSVYRALRALRSIDGVRFPPVRIEVCKHIPSGAGLGGGSSNAGVVLAALISRYGREFKGEAKQMHTYFTSPKSPKSPLPTALGDLAKSIGADVAFFVSQVDCAEVSGIGECIEPCDTALSDIARFHIYTPKIACDTAQVYRHYAATSTPNPHARDLSTLSNAAILASGDMASLNDLFAPACSLYKELESVAKELGGGWYFSGSGSSFFRIDSTTANPLESTFSCGDSALSRHSADFGDLEATADLKSSSAPKSLKNSKSPTANPRILEEEIQAECEKSTANKNQPQSKKVDSSNTAHFAAAKTMDCHATATQCLAMTENNAVSEKVDSRIFDKNAEVLKVDSRKQAHKVETSQNTRAESVFDNKPQGTL</sequence>
<gene>
    <name evidence="1" type="ORF">NYG90_07745</name>
</gene>
<organism evidence="1 2">
    <name type="scientific">Helicobacter zhangjianzhongii</name>
    <dbReference type="NCBI Taxonomy" id="2974574"/>
    <lineage>
        <taxon>Bacteria</taxon>
        <taxon>Pseudomonadati</taxon>
        <taxon>Campylobacterota</taxon>
        <taxon>Epsilonproteobacteria</taxon>
        <taxon>Campylobacterales</taxon>
        <taxon>Helicobacteraceae</taxon>
        <taxon>Helicobacter</taxon>
    </lineage>
</organism>
<protein>
    <submittedName>
        <fullName evidence="1">Uncharacterized protein</fullName>
    </submittedName>
</protein>
<evidence type="ECO:0000313" key="1">
    <source>
        <dbReference type="EMBL" id="MDL0082557.1"/>
    </source>
</evidence>
<dbReference type="Proteomes" id="UP001173802">
    <property type="component" value="Unassembled WGS sequence"/>
</dbReference>
<accession>A0ACC6FTS7</accession>